<organism evidence="2 3">
    <name type="scientific">Streptomyces abikoensis</name>
    <dbReference type="NCBI Taxonomy" id="97398"/>
    <lineage>
        <taxon>Bacteria</taxon>
        <taxon>Bacillati</taxon>
        <taxon>Actinomycetota</taxon>
        <taxon>Actinomycetes</taxon>
        <taxon>Kitasatosporales</taxon>
        <taxon>Streptomycetaceae</taxon>
        <taxon>Streptomyces</taxon>
    </lineage>
</organism>
<feature type="compositionally biased region" description="Polar residues" evidence="1">
    <location>
        <begin position="371"/>
        <end position="383"/>
    </location>
</feature>
<accession>A0ABW7T3X7</accession>
<dbReference type="RefSeq" id="WP_397612854.1">
    <property type="nucleotide sequence ID" value="NZ_JBIRRB010000004.1"/>
</dbReference>
<gene>
    <name evidence="2" type="ORF">ACH4TF_12940</name>
</gene>
<protein>
    <recommendedName>
        <fullName evidence="4">DUF559 domain-containing protein</fullName>
    </recommendedName>
</protein>
<dbReference type="EMBL" id="JBIRRB010000004">
    <property type="protein sequence ID" value="MFI0911351.1"/>
    <property type="molecule type" value="Genomic_DNA"/>
</dbReference>
<feature type="region of interest" description="Disordered" evidence="1">
    <location>
        <begin position="363"/>
        <end position="383"/>
    </location>
</feature>
<name>A0ABW7T3X7_9ACTN</name>
<reference evidence="2 3" key="1">
    <citation type="submission" date="2024-10" db="EMBL/GenBank/DDBJ databases">
        <title>The Natural Products Discovery Center: Release of the First 8490 Sequenced Strains for Exploring Actinobacteria Biosynthetic Diversity.</title>
        <authorList>
            <person name="Kalkreuter E."/>
            <person name="Kautsar S.A."/>
            <person name="Yang D."/>
            <person name="Bader C.D."/>
            <person name="Teijaro C.N."/>
            <person name="Fluegel L."/>
            <person name="Davis C.M."/>
            <person name="Simpson J.R."/>
            <person name="Lauterbach L."/>
            <person name="Steele A.D."/>
            <person name="Gui C."/>
            <person name="Meng S."/>
            <person name="Li G."/>
            <person name="Viehrig K."/>
            <person name="Ye F."/>
            <person name="Su P."/>
            <person name="Kiefer A.F."/>
            <person name="Nichols A."/>
            <person name="Cepeda A.J."/>
            <person name="Yan W."/>
            <person name="Fan B."/>
            <person name="Jiang Y."/>
            <person name="Adhikari A."/>
            <person name="Zheng C.-J."/>
            <person name="Schuster L."/>
            <person name="Cowan T.M."/>
            <person name="Smanski M.J."/>
            <person name="Chevrette M.G."/>
            <person name="De Carvalho L.P.S."/>
            <person name="Shen B."/>
        </authorList>
    </citation>
    <scope>NUCLEOTIDE SEQUENCE [LARGE SCALE GENOMIC DNA]</scope>
    <source>
        <strain evidence="2 3">NPDC020979</strain>
    </source>
</reference>
<proteinExistence type="predicted"/>
<keyword evidence="3" id="KW-1185">Reference proteome</keyword>
<dbReference type="Proteomes" id="UP001611162">
    <property type="component" value="Unassembled WGS sequence"/>
</dbReference>
<evidence type="ECO:0000256" key="1">
    <source>
        <dbReference type="SAM" id="MobiDB-lite"/>
    </source>
</evidence>
<sequence>MKRGDQRNLHEVAASQGGVLLTTQAVECGLRPSGAAGALRRAGWSRLYCGTWGQPGLRIDTRLRLLAVQLRHPEWVGSHGSAAALYGIPTLPHGRTVRRGRVVRVVGDDVVELTDPRRRGQTRVPGVVVHAIRLAARETTVVAGVRVTTALRTICDLLMALPAHEAVIAADFVLAQGLADREQIREALGPDRHPDGRLDARLDGRLDGLPGRHLDGRCGRRRRNVRSAREALALADPASGSPAESMARLWMHGVGLHPESQAEVTTPNGRLLRLDFLFRAEGLGVEIEGHTWHGSRSAHQNDILRFNELSGCEGIRQVLRFSGDDVFRRPRLMIHTIQEALSRLRESAGSSIVVADVHPNIPSREGALPCPSSTGSRPLTTRR</sequence>
<evidence type="ECO:0000313" key="2">
    <source>
        <dbReference type="EMBL" id="MFI0911351.1"/>
    </source>
</evidence>
<dbReference type="Gene3D" id="3.40.960.10">
    <property type="entry name" value="VSR Endonuclease"/>
    <property type="match status" value="1"/>
</dbReference>
<evidence type="ECO:0000313" key="3">
    <source>
        <dbReference type="Proteomes" id="UP001611162"/>
    </source>
</evidence>
<comment type="caution">
    <text evidence="2">The sequence shown here is derived from an EMBL/GenBank/DDBJ whole genome shotgun (WGS) entry which is preliminary data.</text>
</comment>
<evidence type="ECO:0008006" key="4">
    <source>
        <dbReference type="Google" id="ProtNLM"/>
    </source>
</evidence>